<keyword evidence="2" id="KW-0808">Transferase</keyword>
<keyword evidence="2" id="KW-0489">Methyltransferase</keyword>
<dbReference type="PANTHER" id="PTHR43591:SF24">
    <property type="entry name" value="2-METHOXY-6-POLYPRENYL-1,4-BENZOQUINOL METHYLASE, MITOCHONDRIAL"/>
    <property type="match status" value="1"/>
</dbReference>
<protein>
    <submittedName>
        <fullName evidence="2">Methyltransferase type 11</fullName>
    </submittedName>
</protein>
<proteinExistence type="predicted"/>
<evidence type="ECO:0000313" key="3">
    <source>
        <dbReference type="Proteomes" id="UP000094969"/>
    </source>
</evidence>
<name>A0A1D7U869_9HYPH</name>
<evidence type="ECO:0000259" key="1">
    <source>
        <dbReference type="Pfam" id="PF08241"/>
    </source>
</evidence>
<dbReference type="GO" id="GO:0008757">
    <property type="term" value="F:S-adenosylmethionine-dependent methyltransferase activity"/>
    <property type="evidence" value="ECO:0007669"/>
    <property type="project" value="InterPro"/>
</dbReference>
<dbReference type="Pfam" id="PF08241">
    <property type="entry name" value="Methyltransf_11"/>
    <property type="match status" value="1"/>
</dbReference>
<dbReference type="InterPro" id="IPR029063">
    <property type="entry name" value="SAM-dependent_MTases_sf"/>
</dbReference>
<evidence type="ECO:0000313" key="2">
    <source>
        <dbReference type="EMBL" id="AOO83539.1"/>
    </source>
</evidence>
<gene>
    <name evidence="2" type="ORF">BHK69_26610</name>
</gene>
<organism evidence="2 3">
    <name type="scientific">Bosea vaviloviae</name>
    <dbReference type="NCBI Taxonomy" id="1526658"/>
    <lineage>
        <taxon>Bacteria</taxon>
        <taxon>Pseudomonadati</taxon>
        <taxon>Pseudomonadota</taxon>
        <taxon>Alphaproteobacteria</taxon>
        <taxon>Hyphomicrobiales</taxon>
        <taxon>Boseaceae</taxon>
        <taxon>Bosea</taxon>
    </lineage>
</organism>
<dbReference type="Proteomes" id="UP000094969">
    <property type="component" value="Chromosome"/>
</dbReference>
<dbReference type="PANTHER" id="PTHR43591">
    <property type="entry name" value="METHYLTRANSFERASE"/>
    <property type="match status" value="1"/>
</dbReference>
<sequence>MTQQQIRFDDGAAYEQMMGKWSRLAGDVFLDWLAPAQGLRWVDVGCGNGASTQLIFDRCAPAMLKGIDPSPGQLAFAQTRPVAALAEFTLGDAMALPFPAGDFDAAIMALVIFFVPDPAKGLAEMVRVLRPGGLAAAYAWDILGGGFPLEPIQAEMRAFGIEPLRPPQADIARIDALAQLWTEAGLINVETREIVVQRDFADFDEFWRICLLSSAISGAVAAMVPDDVALLKERVKARLTAGRDGQVSYVARANAVKGTTPARI</sequence>
<dbReference type="InterPro" id="IPR013216">
    <property type="entry name" value="Methyltransf_11"/>
</dbReference>
<dbReference type="EMBL" id="CP017147">
    <property type="protein sequence ID" value="AOO83539.1"/>
    <property type="molecule type" value="Genomic_DNA"/>
</dbReference>
<dbReference type="SUPFAM" id="SSF53335">
    <property type="entry name" value="S-adenosyl-L-methionine-dependent methyltransferases"/>
    <property type="match status" value="1"/>
</dbReference>
<reference evidence="2 3" key="1">
    <citation type="journal article" date="2015" name="Antonie Van Leeuwenhoek">
        <title>Bosea vaviloviae sp. nov., a new species of slow-growing rhizobia isolated from nodules of the relict species Vavilovia formosa (Stev.) Fed.</title>
        <authorList>
            <person name="Safronova V.I."/>
            <person name="Kuznetsova I.G."/>
            <person name="Sazanova A.L."/>
            <person name="Kimeklis A.K."/>
            <person name="Belimov A.A."/>
            <person name="Andronov E.E."/>
            <person name="Pinaev A.G."/>
            <person name="Chizhevskaya E.P."/>
            <person name="Pukhaev A.R."/>
            <person name="Popov K.P."/>
            <person name="Willems A."/>
            <person name="Tikhonovich I.A."/>
        </authorList>
    </citation>
    <scope>NUCLEOTIDE SEQUENCE [LARGE SCALE GENOMIC DNA]</scope>
    <source>
        <strain evidence="2 3">Vaf18</strain>
    </source>
</reference>
<dbReference type="OrthoDB" id="9795634at2"/>
<dbReference type="Gene3D" id="3.40.50.150">
    <property type="entry name" value="Vaccinia Virus protein VP39"/>
    <property type="match status" value="1"/>
</dbReference>
<dbReference type="AlphaFoldDB" id="A0A1D7U869"/>
<feature type="domain" description="Methyltransferase type 11" evidence="1">
    <location>
        <begin position="42"/>
        <end position="135"/>
    </location>
</feature>
<dbReference type="GO" id="GO:0032259">
    <property type="term" value="P:methylation"/>
    <property type="evidence" value="ECO:0007669"/>
    <property type="project" value="UniProtKB-KW"/>
</dbReference>
<keyword evidence="3" id="KW-1185">Reference proteome</keyword>
<dbReference type="RefSeq" id="WP_069692739.1">
    <property type="nucleotide sequence ID" value="NZ_CP017147.1"/>
</dbReference>
<accession>A0A1D7U869</accession>
<dbReference type="KEGG" id="bvv:BHK69_26610"/>
<dbReference type="CDD" id="cd02440">
    <property type="entry name" value="AdoMet_MTases"/>
    <property type="match status" value="1"/>
</dbReference>